<protein>
    <recommendedName>
        <fullName evidence="5">Lipoprotein</fullName>
    </recommendedName>
</protein>
<proteinExistence type="predicted"/>
<feature type="region of interest" description="Disordered" evidence="1">
    <location>
        <begin position="30"/>
        <end position="62"/>
    </location>
</feature>
<dbReference type="RefSeq" id="WP_253800108.1">
    <property type="nucleotide sequence ID" value="NZ_BAAAUB010000009.1"/>
</dbReference>
<evidence type="ECO:0008006" key="5">
    <source>
        <dbReference type="Google" id="ProtNLM"/>
    </source>
</evidence>
<dbReference type="EMBL" id="JAMZDX010000004">
    <property type="protein sequence ID" value="MCP2311508.1"/>
    <property type="molecule type" value="Genomic_DNA"/>
</dbReference>
<accession>A0ABT1J2A6</accession>
<reference evidence="3 4" key="1">
    <citation type="submission" date="2022-06" db="EMBL/GenBank/DDBJ databases">
        <title>Sequencing the genomes of 1000 actinobacteria strains.</title>
        <authorList>
            <person name="Klenk H.-P."/>
        </authorList>
    </citation>
    <scope>NUCLEOTIDE SEQUENCE [LARGE SCALE GENOMIC DNA]</scope>
    <source>
        <strain evidence="3 4">DSM 41656</strain>
    </source>
</reference>
<sequence length="116" mass="12236">MTARPVGRSAVRYVLALVAAPLLAACGGAGSGSFDAQPGTPSPSCLQHQRQAPGIKYTGGEKSDPRAVLEMMRFYTANGTKAFCDGKPPTDTDRRWTELYAALGGDASHVPRPTRT</sequence>
<dbReference type="PROSITE" id="PS51257">
    <property type="entry name" value="PROKAR_LIPOPROTEIN"/>
    <property type="match status" value="1"/>
</dbReference>
<feature type="chain" id="PRO_5046820661" description="Lipoprotein" evidence="2">
    <location>
        <begin position="25"/>
        <end position="116"/>
    </location>
</feature>
<comment type="caution">
    <text evidence="3">The sequence shown here is derived from an EMBL/GenBank/DDBJ whole genome shotgun (WGS) entry which is preliminary data.</text>
</comment>
<evidence type="ECO:0000256" key="1">
    <source>
        <dbReference type="SAM" id="MobiDB-lite"/>
    </source>
</evidence>
<gene>
    <name evidence="3" type="ORF">FHR36_004671</name>
</gene>
<name>A0ABT1J2A6_9ACTN</name>
<feature type="signal peptide" evidence="2">
    <location>
        <begin position="1"/>
        <end position="24"/>
    </location>
</feature>
<evidence type="ECO:0000313" key="3">
    <source>
        <dbReference type="EMBL" id="MCP2311508.1"/>
    </source>
</evidence>
<evidence type="ECO:0000313" key="4">
    <source>
        <dbReference type="Proteomes" id="UP001206483"/>
    </source>
</evidence>
<keyword evidence="4" id="KW-1185">Reference proteome</keyword>
<evidence type="ECO:0000256" key="2">
    <source>
        <dbReference type="SAM" id="SignalP"/>
    </source>
</evidence>
<keyword evidence="2" id="KW-0732">Signal</keyword>
<dbReference type="Proteomes" id="UP001206483">
    <property type="component" value="Unassembled WGS sequence"/>
</dbReference>
<organism evidence="3 4">
    <name type="scientific">Kitasatospora paracochleata</name>
    <dbReference type="NCBI Taxonomy" id="58354"/>
    <lineage>
        <taxon>Bacteria</taxon>
        <taxon>Bacillati</taxon>
        <taxon>Actinomycetota</taxon>
        <taxon>Actinomycetes</taxon>
        <taxon>Kitasatosporales</taxon>
        <taxon>Streptomycetaceae</taxon>
        <taxon>Kitasatospora</taxon>
    </lineage>
</organism>